<dbReference type="EMBL" id="BLLK01000020">
    <property type="protein sequence ID" value="GFH44774.1"/>
    <property type="molecule type" value="Genomic_DNA"/>
</dbReference>
<organism evidence="7 8">
    <name type="scientific">Chaetoceros tenuissimus</name>
    <dbReference type="NCBI Taxonomy" id="426638"/>
    <lineage>
        <taxon>Eukaryota</taxon>
        <taxon>Sar</taxon>
        <taxon>Stramenopiles</taxon>
        <taxon>Ochrophyta</taxon>
        <taxon>Bacillariophyta</taxon>
        <taxon>Coscinodiscophyceae</taxon>
        <taxon>Chaetocerotophycidae</taxon>
        <taxon>Chaetocerotales</taxon>
        <taxon>Chaetocerotaceae</taxon>
        <taxon>Chaetoceros</taxon>
    </lineage>
</organism>
<evidence type="ECO:0000259" key="6">
    <source>
        <dbReference type="SMART" id="SM00848"/>
    </source>
</evidence>
<accession>A0AAD3CH30</accession>
<evidence type="ECO:0000313" key="8">
    <source>
        <dbReference type="Proteomes" id="UP001054902"/>
    </source>
</evidence>
<evidence type="ECO:0000256" key="1">
    <source>
        <dbReference type="ARBA" id="ARBA00008455"/>
    </source>
</evidence>
<dbReference type="PANTHER" id="PTHR12411">
    <property type="entry name" value="CYSTEINE PROTEASE FAMILY C1-RELATED"/>
    <property type="match status" value="1"/>
</dbReference>
<keyword evidence="3" id="KW-1015">Disulfide bond</keyword>
<dbReference type="InterPro" id="IPR013201">
    <property type="entry name" value="Prot_inhib_I29"/>
</dbReference>
<keyword evidence="4" id="KW-0732">Signal</keyword>
<evidence type="ECO:0000259" key="5">
    <source>
        <dbReference type="SMART" id="SM00645"/>
    </source>
</evidence>
<dbReference type="CDD" id="cd02248">
    <property type="entry name" value="Peptidase_C1A"/>
    <property type="match status" value="1"/>
</dbReference>
<sequence length="387" mass="43271">MHLLSKISALLALSLAQQKLSSAEEIGNNEFNKWISKHNKEHYHQNQKEYQKRLNIFQNNAHIVQRHNDAYEQGLTSYAMSLDSPFSDFTDEEFHSLYLMDSQNCSATHTSSGPLQFKNTDLPKSMDWRTKGIITPVKNQKDCGSCWTFSTTGTLEAYTCMHNPSIDCTKWTGLAEQQLLDCASDFDNHGCNGGLPSHAFEYIKFAGGIDTEESYPYHATDEGPCLKSFKTYGAHVAEIYNITSGDEDDLVNAIGLVGPVSVAYDVSPDFRFYSHGVYDSYNSTTNQIMCKFDALHVNHAVVAVGYGETEATENKESIPFFIIRNSWSTSWGMEGYFWIKRGENLCGISDCASFPIVPIGKEKLGNGKLLDGESTQLARTSTLRKRG</sequence>
<feature type="chain" id="PRO_5042058620" evidence="4">
    <location>
        <begin position="24"/>
        <end position="387"/>
    </location>
</feature>
<dbReference type="InterPro" id="IPR000668">
    <property type="entry name" value="Peptidase_C1A_C"/>
</dbReference>
<comment type="similarity">
    <text evidence="1">Belongs to the peptidase C1 family.</text>
</comment>
<dbReference type="InterPro" id="IPR013128">
    <property type="entry name" value="Peptidase_C1A"/>
</dbReference>
<dbReference type="SMART" id="SM00848">
    <property type="entry name" value="Inhibitor_I29"/>
    <property type="match status" value="1"/>
</dbReference>
<dbReference type="Proteomes" id="UP001054902">
    <property type="component" value="Unassembled WGS sequence"/>
</dbReference>
<keyword evidence="2" id="KW-0865">Zymogen</keyword>
<evidence type="ECO:0000256" key="4">
    <source>
        <dbReference type="SAM" id="SignalP"/>
    </source>
</evidence>
<keyword evidence="8" id="KW-1185">Reference proteome</keyword>
<comment type="caution">
    <text evidence="7">The sequence shown here is derived from an EMBL/GenBank/DDBJ whole genome shotgun (WGS) entry which is preliminary data.</text>
</comment>
<dbReference type="PRINTS" id="PR00705">
    <property type="entry name" value="PAPAIN"/>
</dbReference>
<feature type="domain" description="Peptidase C1A papain C-terminal" evidence="5">
    <location>
        <begin position="122"/>
        <end position="356"/>
    </location>
</feature>
<feature type="domain" description="Cathepsin propeptide inhibitor" evidence="6">
    <location>
        <begin position="31"/>
        <end position="94"/>
    </location>
</feature>
<dbReference type="PROSITE" id="PS00639">
    <property type="entry name" value="THIOL_PROTEASE_HIS"/>
    <property type="match status" value="1"/>
</dbReference>
<dbReference type="Pfam" id="PF00112">
    <property type="entry name" value="Peptidase_C1"/>
    <property type="match status" value="1"/>
</dbReference>
<dbReference type="Pfam" id="PF08246">
    <property type="entry name" value="Inhibitor_I29"/>
    <property type="match status" value="1"/>
</dbReference>
<protein>
    <submittedName>
        <fullName evidence="7">Cathepsin H</fullName>
    </submittedName>
</protein>
<reference evidence="7 8" key="1">
    <citation type="journal article" date="2021" name="Sci. Rep.">
        <title>The genome of the diatom Chaetoceros tenuissimus carries an ancient integrated fragment of an extant virus.</title>
        <authorList>
            <person name="Hongo Y."/>
            <person name="Kimura K."/>
            <person name="Takaki Y."/>
            <person name="Yoshida Y."/>
            <person name="Baba S."/>
            <person name="Kobayashi G."/>
            <person name="Nagasaki K."/>
            <person name="Hano T."/>
            <person name="Tomaru Y."/>
        </authorList>
    </citation>
    <scope>NUCLEOTIDE SEQUENCE [LARGE SCALE GENOMIC DNA]</scope>
    <source>
        <strain evidence="7 8">NIES-3715</strain>
    </source>
</reference>
<dbReference type="Gene3D" id="3.90.70.10">
    <property type="entry name" value="Cysteine proteinases"/>
    <property type="match status" value="1"/>
</dbReference>
<dbReference type="SUPFAM" id="SSF54001">
    <property type="entry name" value="Cysteine proteinases"/>
    <property type="match status" value="1"/>
</dbReference>
<dbReference type="InterPro" id="IPR038765">
    <property type="entry name" value="Papain-like_cys_pep_sf"/>
</dbReference>
<evidence type="ECO:0000256" key="3">
    <source>
        <dbReference type="ARBA" id="ARBA00023157"/>
    </source>
</evidence>
<feature type="signal peptide" evidence="4">
    <location>
        <begin position="1"/>
        <end position="23"/>
    </location>
</feature>
<evidence type="ECO:0000256" key="2">
    <source>
        <dbReference type="ARBA" id="ARBA00023145"/>
    </source>
</evidence>
<dbReference type="SMART" id="SM00645">
    <property type="entry name" value="Pept_C1"/>
    <property type="match status" value="1"/>
</dbReference>
<dbReference type="PROSITE" id="PS00139">
    <property type="entry name" value="THIOL_PROTEASE_CYS"/>
    <property type="match status" value="1"/>
</dbReference>
<name>A0AAD3CH30_9STRA</name>
<dbReference type="GO" id="GO:0006508">
    <property type="term" value="P:proteolysis"/>
    <property type="evidence" value="ECO:0007669"/>
    <property type="project" value="InterPro"/>
</dbReference>
<evidence type="ECO:0000313" key="7">
    <source>
        <dbReference type="EMBL" id="GFH44774.1"/>
    </source>
</evidence>
<gene>
    <name evidence="7" type="ORF">CTEN210_01248</name>
</gene>
<dbReference type="GO" id="GO:0008234">
    <property type="term" value="F:cysteine-type peptidase activity"/>
    <property type="evidence" value="ECO:0007669"/>
    <property type="project" value="InterPro"/>
</dbReference>
<dbReference type="InterPro" id="IPR025660">
    <property type="entry name" value="Pept_his_AS"/>
</dbReference>
<dbReference type="FunFam" id="3.90.70.10:FF:000039">
    <property type="entry name" value="Cysteine proteinase 2, putative"/>
    <property type="match status" value="1"/>
</dbReference>
<dbReference type="AlphaFoldDB" id="A0AAD3CH30"/>
<dbReference type="InterPro" id="IPR000169">
    <property type="entry name" value="Pept_cys_AS"/>
</dbReference>
<dbReference type="InterPro" id="IPR039417">
    <property type="entry name" value="Peptidase_C1A_papain-like"/>
</dbReference>
<proteinExistence type="inferred from homology"/>